<dbReference type="Pfam" id="PF12350">
    <property type="entry name" value="CTK3_C"/>
    <property type="match status" value="1"/>
</dbReference>
<dbReference type="PROSITE" id="PS51391">
    <property type="entry name" value="CID"/>
    <property type="match status" value="1"/>
</dbReference>
<dbReference type="Pfam" id="PF12243">
    <property type="entry name" value="CTK3"/>
    <property type="match status" value="1"/>
</dbReference>
<dbReference type="InterPro" id="IPR008942">
    <property type="entry name" value="ENTH_VHS"/>
</dbReference>
<dbReference type="GO" id="GO:0045943">
    <property type="term" value="P:positive regulation of transcription by RNA polymerase I"/>
    <property type="evidence" value="ECO:0007669"/>
    <property type="project" value="TreeGrafter"/>
</dbReference>
<evidence type="ECO:0000256" key="1">
    <source>
        <dbReference type="SAM" id="MobiDB-lite"/>
    </source>
</evidence>
<dbReference type="SUPFAM" id="SSF48464">
    <property type="entry name" value="ENTH/VHS domain"/>
    <property type="match status" value="1"/>
</dbReference>
<dbReference type="EMBL" id="JAFIQS010000002">
    <property type="protein sequence ID" value="KAG5173191.1"/>
    <property type="molecule type" value="Genomic_DNA"/>
</dbReference>
<accession>A0A8H7Y8C6</accession>
<evidence type="ECO:0000313" key="3">
    <source>
        <dbReference type="EMBL" id="KAG5173191.1"/>
    </source>
</evidence>
<dbReference type="InterPro" id="IPR024638">
    <property type="entry name" value="Ctk3_N"/>
</dbReference>
<feature type="compositionally biased region" description="Basic and acidic residues" evidence="1">
    <location>
        <begin position="175"/>
        <end position="185"/>
    </location>
</feature>
<dbReference type="Gene3D" id="1.25.40.90">
    <property type="match status" value="1"/>
</dbReference>
<organism evidence="3">
    <name type="scientific">Psilocybe cubensis</name>
    <name type="common">Psychedelic mushroom</name>
    <name type="synonym">Stropharia cubensis</name>
    <dbReference type="NCBI Taxonomy" id="181762"/>
    <lineage>
        <taxon>Eukaryota</taxon>
        <taxon>Fungi</taxon>
        <taxon>Dikarya</taxon>
        <taxon>Basidiomycota</taxon>
        <taxon>Agaricomycotina</taxon>
        <taxon>Agaricomycetes</taxon>
        <taxon>Agaricomycetidae</taxon>
        <taxon>Agaricales</taxon>
        <taxon>Agaricineae</taxon>
        <taxon>Strophariaceae</taxon>
        <taxon>Psilocybe</taxon>
    </lineage>
</organism>
<dbReference type="InterPro" id="IPR006569">
    <property type="entry name" value="CID_dom"/>
</dbReference>
<dbReference type="PANTHER" id="PTHR28291:SF1">
    <property type="entry name" value="CTD KINASE SUBUNIT GAMMA"/>
    <property type="match status" value="1"/>
</dbReference>
<feature type="region of interest" description="Disordered" evidence="1">
    <location>
        <begin position="153"/>
        <end position="187"/>
    </location>
</feature>
<dbReference type="PANTHER" id="PTHR28291">
    <property type="entry name" value="CTD KINASE SUBUNIT GAMMA"/>
    <property type="match status" value="1"/>
</dbReference>
<dbReference type="InterPro" id="IPR024637">
    <property type="entry name" value="Ctk3_C"/>
</dbReference>
<dbReference type="OrthoDB" id="21266at2759"/>
<dbReference type="InterPro" id="IPR042326">
    <property type="entry name" value="Ctk3"/>
</dbReference>
<dbReference type="AlphaFoldDB" id="A0A8H7Y8C6"/>
<reference evidence="3" key="1">
    <citation type="submission" date="2021-02" db="EMBL/GenBank/DDBJ databases">
        <title>Psilocybe cubensis genome.</title>
        <authorList>
            <person name="Mckernan K.J."/>
            <person name="Crawford S."/>
            <person name="Trippe A."/>
            <person name="Kane L.T."/>
            <person name="Mclaughlin S."/>
        </authorList>
    </citation>
    <scope>NUCLEOTIDE SEQUENCE [LARGE SCALE GENOMIC DNA]</scope>
    <source>
        <strain evidence="3">MGC-MH-2018</strain>
    </source>
</reference>
<gene>
    <name evidence="3" type="ORF">JR316_002701</name>
</gene>
<feature type="domain" description="CID" evidence="2">
    <location>
        <begin position="2"/>
        <end position="150"/>
    </location>
</feature>
<comment type="caution">
    <text evidence="3">The sequence shown here is derived from an EMBL/GenBank/DDBJ whole genome shotgun (WGS) entry which is preliminary data.</text>
</comment>
<dbReference type="GO" id="GO:0032786">
    <property type="term" value="P:positive regulation of DNA-templated transcription, elongation"/>
    <property type="evidence" value="ECO:0007669"/>
    <property type="project" value="InterPro"/>
</dbReference>
<proteinExistence type="predicted"/>
<dbReference type="GO" id="GO:0070692">
    <property type="term" value="C:CTDK-1 complex"/>
    <property type="evidence" value="ECO:0007669"/>
    <property type="project" value="InterPro"/>
</dbReference>
<sequence length="275" mass="31863">MDPFEVRMQFIQFLRRLNASQQSIQKVVSYAIKNFECKDDIWDCIIEETQKGSINSRINILYFLDSLCETCLMVKSHSKSESSRAASANGLYVELVTRDLNRIIDSIVPEGRQGLPNLVSTKQILENWRSKRYIDPQKIDDVFSSLDSRPKIASSSTAESLKRPLSPQQTLSRNEVNKRIEQDRERHKRLRERRWVQPISRNPSFQPPQLASFYPLTDGPEEVPIDIEFENEWETTSDWNEDDEDAIAEEDQLAFGSSSKEDNKISFLSRRGVKV</sequence>
<name>A0A8H7Y8C6_PSICU</name>
<evidence type="ECO:0000259" key="2">
    <source>
        <dbReference type="PROSITE" id="PS51391"/>
    </source>
</evidence>
<protein>
    <recommendedName>
        <fullName evidence="2">CID domain-containing protein</fullName>
    </recommendedName>
</protein>